<dbReference type="RefSeq" id="WP_188861799.1">
    <property type="nucleotide sequence ID" value="NZ_BMLT01000009.1"/>
</dbReference>
<feature type="domain" description="HTH iclR-type" evidence="6">
    <location>
        <begin position="1"/>
        <end position="61"/>
    </location>
</feature>
<dbReference type="PANTHER" id="PTHR30136:SF24">
    <property type="entry name" value="HTH-TYPE TRANSCRIPTIONAL REPRESSOR ALLR"/>
    <property type="match status" value="1"/>
</dbReference>
<dbReference type="GO" id="GO:0003700">
    <property type="term" value="F:DNA-binding transcription factor activity"/>
    <property type="evidence" value="ECO:0007669"/>
    <property type="project" value="TreeGrafter"/>
</dbReference>
<dbReference type="PROSITE" id="PS51078">
    <property type="entry name" value="ICLR_ED"/>
    <property type="match status" value="1"/>
</dbReference>
<keyword evidence="3" id="KW-0804">Transcription</keyword>
<evidence type="ECO:0000259" key="6">
    <source>
        <dbReference type="PROSITE" id="PS51077"/>
    </source>
</evidence>
<evidence type="ECO:0000256" key="3">
    <source>
        <dbReference type="ARBA" id="ARBA00023163"/>
    </source>
</evidence>
<evidence type="ECO:0000256" key="1">
    <source>
        <dbReference type="ARBA" id="ARBA00023015"/>
    </source>
</evidence>
<evidence type="ECO:0000313" key="9">
    <source>
        <dbReference type="Proteomes" id="UP000599578"/>
    </source>
</evidence>
<evidence type="ECO:0000313" key="8">
    <source>
        <dbReference type="EMBL" id="GGO85420.1"/>
    </source>
</evidence>
<name>A0A917ZLS4_9GAMM</name>
<keyword evidence="2" id="KW-0238">DNA-binding</keyword>
<evidence type="ECO:0000256" key="5">
    <source>
        <dbReference type="ARBA" id="ARBA00042627"/>
    </source>
</evidence>
<keyword evidence="1" id="KW-0805">Transcription regulation</keyword>
<dbReference type="InterPro" id="IPR050707">
    <property type="entry name" value="HTH_MetabolicPath_Reg"/>
</dbReference>
<dbReference type="GO" id="GO:0045892">
    <property type="term" value="P:negative regulation of DNA-templated transcription"/>
    <property type="evidence" value="ECO:0007669"/>
    <property type="project" value="TreeGrafter"/>
</dbReference>
<sequence>MTSLSKMLSVLKLFSPDLLVIEVDAISNVLGLSRATAYRYVKALCDAGLLVKQDGGYSLGPRIIELDWMMRQYDPLIINGREVLSELSHKTGLAVFISVFFDGHIINTHIESPLQDFNFIFGRGRPMPLFRGAQSKVLVSYQKGRRLKKLYDDYIADSEEYQYSWKEFSRITRAIRKDGYCVTQDELNSGLTGLAAPIIKSEGEELVGSIAAVGPTESFELLRRETVVEYVIEAGQKIAAKMSAGSKVTE</sequence>
<dbReference type="AlphaFoldDB" id="A0A917ZLS4"/>
<dbReference type="SUPFAM" id="SSF46785">
    <property type="entry name" value="Winged helix' DNA-binding domain"/>
    <property type="match status" value="1"/>
</dbReference>
<dbReference type="PANTHER" id="PTHR30136">
    <property type="entry name" value="HELIX-TURN-HELIX TRANSCRIPTIONAL REGULATOR, ICLR FAMILY"/>
    <property type="match status" value="1"/>
</dbReference>
<organism evidence="8 9">
    <name type="scientific">Marinobacterium nitratireducens</name>
    <dbReference type="NCBI Taxonomy" id="518897"/>
    <lineage>
        <taxon>Bacteria</taxon>
        <taxon>Pseudomonadati</taxon>
        <taxon>Pseudomonadota</taxon>
        <taxon>Gammaproteobacteria</taxon>
        <taxon>Oceanospirillales</taxon>
        <taxon>Oceanospirillaceae</taxon>
        <taxon>Marinobacterium</taxon>
    </lineage>
</organism>
<dbReference type="EMBL" id="BMLT01000009">
    <property type="protein sequence ID" value="GGO85420.1"/>
    <property type="molecule type" value="Genomic_DNA"/>
</dbReference>
<dbReference type="InterPro" id="IPR036388">
    <property type="entry name" value="WH-like_DNA-bd_sf"/>
</dbReference>
<dbReference type="GO" id="GO:0003677">
    <property type="term" value="F:DNA binding"/>
    <property type="evidence" value="ECO:0007669"/>
    <property type="project" value="UniProtKB-KW"/>
</dbReference>
<dbReference type="Pfam" id="PF01614">
    <property type="entry name" value="IclR_C"/>
    <property type="match status" value="1"/>
</dbReference>
<dbReference type="InterPro" id="IPR005471">
    <property type="entry name" value="Tscrpt_reg_IclR_N"/>
</dbReference>
<evidence type="ECO:0000256" key="2">
    <source>
        <dbReference type="ARBA" id="ARBA00023125"/>
    </source>
</evidence>
<dbReference type="SUPFAM" id="SSF55781">
    <property type="entry name" value="GAF domain-like"/>
    <property type="match status" value="1"/>
</dbReference>
<evidence type="ECO:0000256" key="4">
    <source>
        <dbReference type="ARBA" id="ARBA00040379"/>
    </source>
</evidence>
<dbReference type="InterPro" id="IPR014757">
    <property type="entry name" value="Tscrpt_reg_IclR_C"/>
</dbReference>
<evidence type="ECO:0000259" key="7">
    <source>
        <dbReference type="PROSITE" id="PS51078"/>
    </source>
</evidence>
<dbReference type="Pfam" id="PF09339">
    <property type="entry name" value="HTH_IclR"/>
    <property type="match status" value="1"/>
</dbReference>
<gene>
    <name evidence="8" type="ORF">GCM10011348_33910</name>
</gene>
<proteinExistence type="predicted"/>
<dbReference type="InterPro" id="IPR036390">
    <property type="entry name" value="WH_DNA-bd_sf"/>
</dbReference>
<keyword evidence="9" id="KW-1185">Reference proteome</keyword>
<comment type="caution">
    <text evidence="8">The sequence shown here is derived from an EMBL/GenBank/DDBJ whole genome shotgun (WGS) entry which is preliminary data.</text>
</comment>
<dbReference type="Proteomes" id="UP000599578">
    <property type="component" value="Unassembled WGS sequence"/>
</dbReference>
<dbReference type="Gene3D" id="3.30.450.40">
    <property type="match status" value="1"/>
</dbReference>
<dbReference type="InterPro" id="IPR029016">
    <property type="entry name" value="GAF-like_dom_sf"/>
</dbReference>
<reference evidence="8 9" key="1">
    <citation type="journal article" date="2014" name="Int. J. Syst. Evol. Microbiol.">
        <title>Complete genome sequence of Corynebacterium casei LMG S-19264T (=DSM 44701T), isolated from a smear-ripened cheese.</title>
        <authorList>
            <consortium name="US DOE Joint Genome Institute (JGI-PGF)"/>
            <person name="Walter F."/>
            <person name="Albersmeier A."/>
            <person name="Kalinowski J."/>
            <person name="Ruckert C."/>
        </authorList>
    </citation>
    <scope>NUCLEOTIDE SEQUENCE [LARGE SCALE GENOMIC DNA]</scope>
    <source>
        <strain evidence="8 9">CGMCC 1.7286</strain>
    </source>
</reference>
<dbReference type="SMART" id="SM00346">
    <property type="entry name" value="HTH_ICLR"/>
    <property type="match status" value="1"/>
</dbReference>
<protein>
    <recommendedName>
        <fullName evidence="4">HTH-type transcriptional repressor AllR</fullName>
    </recommendedName>
    <alternativeName>
        <fullName evidence="5">Negative regulator of allantoin and glyoxylate utilization operons</fullName>
    </alternativeName>
</protein>
<dbReference type="Gene3D" id="1.10.10.10">
    <property type="entry name" value="Winged helix-like DNA-binding domain superfamily/Winged helix DNA-binding domain"/>
    <property type="match status" value="1"/>
</dbReference>
<dbReference type="PROSITE" id="PS51077">
    <property type="entry name" value="HTH_ICLR"/>
    <property type="match status" value="1"/>
</dbReference>
<accession>A0A917ZLS4</accession>
<feature type="domain" description="IclR-ED" evidence="7">
    <location>
        <begin position="62"/>
        <end position="244"/>
    </location>
</feature>